<keyword evidence="2" id="KW-0812">Transmembrane</keyword>
<evidence type="ECO:0000313" key="4">
    <source>
        <dbReference type="Proteomes" id="UP001149954"/>
    </source>
</evidence>
<feature type="compositionally biased region" description="Low complexity" evidence="1">
    <location>
        <begin position="108"/>
        <end position="123"/>
    </location>
</feature>
<evidence type="ECO:0000256" key="2">
    <source>
        <dbReference type="SAM" id="Phobius"/>
    </source>
</evidence>
<dbReference type="OrthoDB" id="4034134at2759"/>
<keyword evidence="2" id="KW-0472">Membrane</keyword>
<accession>A0A9W9XZ88</accession>
<dbReference type="PANTHER" id="PTHR41807:SF1">
    <property type="entry name" value="GLUTATHIONE TRANSFERASE 3"/>
    <property type="match status" value="1"/>
</dbReference>
<dbReference type="AlphaFoldDB" id="A0A9W9XZ88"/>
<dbReference type="InterPro" id="IPR038872">
    <property type="entry name" value="Put_GTT3"/>
</dbReference>
<name>A0A9W9XZ88_9EURO</name>
<comment type="caution">
    <text evidence="3">The sequence shown here is derived from an EMBL/GenBank/DDBJ whole genome shotgun (WGS) entry which is preliminary data.</text>
</comment>
<feature type="transmembrane region" description="Helical" evidence="2">
    <location>
        <begin position="300"/>
        <end position="321"/>
    </location>
</feature>
<reference evidence="3" key="1">
    <citation type="submission" date="2022-12" db="EMBL/GenBank/DDBJ databases">
        <authorList>
            <person name="Petersen C."/>
        </authorList>
    </citation>
    <scope>NUCLEOTIDE SEQUENCE</scope>
    <source>
        <strain evidence="3">IBT 29495</strain>
    </source>
</reference>
<sequence>MSLPYLKSLKKPELAELADQTDLPHYDDYNKNDLVVVLDRHLRENRSIFSGLKSLSEYYSRLASPPRRGSPVKRETARTPARTPARRSAKKEVKEVKEEEVIEDMEEAAVSSPTVVSPTPTVARTSARQSARQTPRQTPRQPNISPIVDPEPSLPASPAAIAEAIDTQTLKLRETIEDVWTASGFVDRAHSLRATLSSVKAIEILVLLLESGSLAKALIPIRYLTTTPPVQAAQIPAIPIRVPDLFVLLEGAFWAPFSLWFFTCLFLPLISAYFINLSWKASSSVRRTRSAPNLAQFDPLTFNIVKALLVHFVFGNDFNFFGLYSGWTIGKVIESVPGGDIGLLTGTAIGGVGALYEAILHRS</sequence>
<feature type="region of interest" description="Disordered" evidence="1">
    <location>
        <begin position="62"/>
        <end position="155"/>
    </location>
</feature>
<protein>
    <submittedName>
        <fullName evidence="3">Uncharacterized protein</fullName>
    </submittedName>
</protein>
<feature type="compositionally biased region" description="Basic and acidic residues" evidence="1">
    <location>
        <begin position="90"/>
        <end position="99"/>
    </location>
</feature>
<evidence type="ECO:0000256" key="1">
    <source>
        <dbReference type="SAM" id="MobiDB-lite"/>
    </source>
</evidence>
<keyword evidence="4" id="KW-1185">Reference proteome</keyword>
<organism evidence="3 4">
    <name type="scientific">Penicillium fimorum</name>
    <dbReference type="NCBI Taxonomy" id="1882269"/>
    <lineage>
        <taxon>Eukaryota</taxon>
        <taxon>Fungi</taxon>
        <taxon>Dikarya</taxon>
        <taxon>Ascomycota</taxon>
        <taxon>Pezizomycotina</taxon>
        <taxon>Eurotiomycetes</taxon>
        <taxon>Eurotiomycetidae</taxon>
        <taxon>Eurotiales</taxon>
        <taxon>Aspergillaceae</taxon>
        <taxon>Penicillium</taxon>
    </lineage>
</organism>
<proteinExistence type="predicted"/>
<evidence type="ECO:0000313" key="3">
    <source>
        <dbReference type="EMBL" id="KAJ5512876.1"/>
    </source>
</evidence>
<reference evidence="3" key="2">
    <citation type="journal article" date="2023" name="IMA Fungus">
        <title>Comparative genomic study of the Penicillium genus elucidates a diverse pangenome and 15 lateral gene transfer events.</title>
        <authorList>
            <person name="Petersen C."/>
            <person name="Sorensen T."/>
            <person name="Nielsen M.R."/>
            <person name="Sondergaard T.E."/>
            <person name="Sorensen J.L."/>
            <person name="Fitzpatrick D.A."/>
            <person name="Frisvad J.C."/>
            <person name="Nielsen K.L."/>
        </authorList>
    </citation>
    <scope>NUCLEOTIDE SEQUENCE</scope>
    <source>
        <strain evidence="3">IBT 29495</strain>
    </source>
</reference>
<feature type="transmembrane region" description="Helical" evidence="2">
    <location>
        <begin position="257"/>
        <end position="279"/>
    </location>
</feature>
<dbReference type="GO" id="GO:0016020">
    <property type="term" value="C:membrane"/>
    <property type="evidence" value="ECO:0007669"/>
    <property type="project" value="TreeGrafter"/>
</dbReference>
<feature type="transmembrane region" description="Helical" evidence="2">
    <location>
        <begin position="341"/>
        <end position="360"/>
    </location>
</feature>
<dbReference type="EMBL" id="JAPWDS010000002">
    <property type="protein sequence ID" value="KAJ5512876.1"/>
    <property type="molecule type" value="Genomic_DNA"/>
</dbReference>
<dbReference type="PANTHER" id="PTHR41807">
    <property type="entry name" value="GLUTATHIONE TRANSFERASE 3"/>
    <property type="match status" value="1"/>
</dbReference>
<feature type="compositionally biased region" description="Polar residues" evidence="1">
    <location>
        <begin position="124"/>
        <end position="144"/>
    </location>
</feature>
<dbReference type="Proteomes" id="UP001149954">
    <property type="component" value="Unassembled WGS sequence"/>
</dbReference>
<gene>
    <name evidence="3" type="ORF">N7463_002428</name>
</gene>
<keyword evidence="2" id="KW-1133">Transmembrane helix</keyword>